<feature type="transmembrane region" description="Helical" evidence="1">
    <location>
        <begin position="12"/>
        <end position="34"/>
    </location>
</feature>
<comment type="caution">
    <text evidence="2">The sequence shown here is derived from an EMBL/GenBank/DDBJ whole genome shotgun (WGS) entry which is preliminary data.</text>
</comment>
<organism evidence="2 3">
    <name type="scientific">Paraburkholderia metrosideri</name>
    <dbReference type="NCBI Taxonomy" id="580937"/>
    <lineage>
        <taxon>Bacteria</taxon>
        <taxon>Pseudomonadati</taxon>
        <taxon>Pseudomonadota</taxon>
        <taxon>Betaproteobacteria</taxon>
        <taxon>Burkholderiales</taxon>
        <taxon>Burkholderiaceae</taxon>
        <taxon>Paraburkholderia</taxon>
    </lineage>
</organism>
<evidence type="ECO:0000313" key="3">
    <source>
        <dbReference type="Proteomes" id="UP000598032"/>
    </source>
</evidence>
<dbReference type="Proteomes" id="UP000598032">
    <property type="component" value="Unassembled WGS sequence"/>
</dbReference>
<evidence type="ECO:0008006" key="4">
    <source>
        <dbReference type="Google" id="ProtNLM"/>
    </source>
</evidence>
<feature type="transmembrane region" description="Helical" evidence="1">
    <location>
        <begin position="62"/>
        <end position="86"/>
    </location>
</feature>
<sequence>MKSTPQGESPPIAGGLLFALLCVAAWAVFTAFTVREPLKLMLEWELLTVFVRPDTHGWYRTVMTLVGLDVMISGFIVTGAGWLSLLASRKAACFIAQVQAWLLTILAMRAGAYWLGGYMAGVIGIGISIPLDNLVQAALAAALGIPYFRWSRRVHQTFVNA</sequence>
<accession>A0ABN7HU15</accession>
<keyword evidence="1" id="KW-1133">Transmembrane helix</keyword>
<proteinExistence type="predicted"/>
<evidence type="ECO:0000313" key="2">
    <source>
        <dbReference type="EMBL" id="CAD6537257.1"/>
    </source>
</evidence>
<name>A0ABN7HU15_9BURK</name>
<keyword evidence="1" id="KW-0812">Transmembrane</keyword>
<protein>
    <recommendedName>
        <fullName evidence="4">DUF2569 family protein</fullName>
    </recommendedName>
</protein>
<keyword evidence="1" id="KW-0472">Membrane</keyword>
<dbReference type="RefSeq" id="WP_201643209.1">
    <property type="nucleotide sequence ID" value="NZ_CAJHCP010000006.1"/>
</dbReference>
<reference evidence="2 3" key="1">
    <citation type="submission" date="2020-10" db="EMBL/GenBank/DDBJ databases">
        <authorList>
            <person name="Peeters C."/>
        </authorList>
    </citation>
    <scope>NUCLEOTIDE SEQUENCE [LARGE SCALE GENOMIC DNA]</scope>
    <source>
        <strain evidence="2 3">LMG 28140</strain>
    </source>
</reference>
<dbReference type="EMBL" id="CAJHCP010000006">
    <property type="protein sequence ID" value="CAD6537257.1"/>
    <property type="molecule type" value="Genomic_DNA"/>
</dbReference>
<feature type="transmembrane region" description="Helical" evidence="1">
    <location>
        <begin position="122"/>
        <end position="148"/>
    </location>
</feature>
<keyword evidence="3" id="KW-1185">Reference proteome</keyword>
<evidence type="ECO:0000256" key="1">
    <source>
        <dbReference type="SAM" id="Phobius"/>
    </source>
</evidence>
<gene>
    <name evidence="2" type="ORF">LMG28140_03148</name>
</gene>